<reference evidence="2" key="1">
    <citation type="journal article" date="2022" name="bioRxiv">
        <title>Sequencing and chromosome-scale assembly of the giantPleurodeles waltlgenome.</title>
        <authorList>
            <person name="Brown T."/>
            <person name="Elewa A."/>
            <person name="Iarovenko S."/>
            <person name="Subramanian E."/>
            <person name="Araus A.J."/>
            <person name="Petzold A."/>
            <person name="Susuki M."/>
            <person name="Suzuki K.-i.T."/>
            <person name="Hayashi T."/>
            <person name="Toyoda A."/>
            <person name="Oliveira C."/>
            <person name="Osipova E."/>
            <person name="Leigh N.D."/>
            <person name="Simon A."/>
            <person name="Yun M.H."/>
        </authorList>
    </citation>
    <scope>NUCLEOTIDE SEQUENCE</scope>
    <source>
        <strain evidence="2">20211129_DDA</strain>
        <tissue evidence="2">Liver</tissue>
    </source>
</reference>
<evidence type="ECO:0000313" key="3">
    <source>
        <dbReference type="Proteomes" id="UP001066276"/>
    </source>
</evidence>
<organism evidence="2 3">
    <name type="scientific">Pleurodeles waltl</name>
    <name type="common">Iberian ribbed newt</name>
    <dbReference type="NCBI Taxonomy" id="8319"/>
    <lineage>
        <taxon>Eukaryota</taxon>
        <taxon>Metazoa</taxon>
        <taxon>Chordata</taxon>
        <taxon>Craniata</taxon>
        <taxon>Vertebrata</taxon>
        <taxon>Euteleostomi</taxon>
        <taxon>Amphibia</taxon>
        <taxon>Batrachia</taxon>
        <taxon>Caudata</taxon>
        <taxon>Salamandroidea</taxon>
        <taxon>Salamandridae</taxon>
        <taxon>Pleurodelinae</taxon>
        <taxon>Pleurodeles</taxon>
    </lineage>
</organism>
<keyword evidence="3" id="KW-1185">Reference proteome</keyword>
<evidence type="ECO:0000313" key="2">
    <source>
        <dbReference type="EMBL" id="KAJ1203965.1"/>
    </source>
</evidence>
<dbReference type="AlphaFoldDB" id="A0AAV7VTG2"/>
<feature type="region of interest" description="Disordered" evidence="1">
    <location>
        <begin position="144"/>
        <end position="172"/>
    </location>
</feature>
<gene>
    <name evidence="2" type="ORF">NDU88_007746</name>
</gene>
<feature type="region of interest" description="Disordered" evidence="1">
    <location>
        <begin position="1"/>
        <end position="41"/>
    </location>
</feature>
<sequence>MERRGRGACEWRERSREGEGLRDAPRQAPSGPERNLRTAQMHGEDCKTNLRVFRRYKCGATSSLCALSKSPLFAPSSMLKRGTAPSVFASPGLQGTVFLYRASRQRSACRFFLVFTPVVGCTCGAPIALDLRLHTGSPAVYLSGTGAPSPRSWHARRSNAPRPGAHSNFGPRSRGGVLGRQCLVPAPPPASTLGRSRQNARLLVRSAAPHQQRQRPC</sequence>
<name>A0AAV7VTG2_PLEWA</name>
<accession>A0AAV7VTG2</accession>
<protein>
    <submittedName>
        <fullName evidence="2">Uncharacterized protein</fullName>
    </submittedName>
</protein>
<evidence type="ECO:0000256" key="1">
    <source>
        <dbReference type="SAM" id="MobiDB-lite"/>
    </source>
</evidence>
<proteinExistence type="predicted"/>
<comment type="caution">
    <text evidence="2">The sequence shown here is derived from an EMBL/GenBank/DDBJ whole genome shotgun (WGS) entry which is preliminary data.</text>
</comment>
<dbReference type="EMBL" id="JANPWB010000003">
    <property type="protein sequence ID" value="KAJ1203965.1"/>
    <property type="molecule type" value="Genomic_DNA"/>
</dbReference>
<dbReference type="Proteomes" id="UP001066276">
    <property type="component" value="Chromosome 2_1"/>
</dbReference>
<feature type="compositionally biased region" description="Basic and acidic residues" evidence="1">
    <location>
        <begin position="1"/>
        <end position="25"/>
    </location>
</feature>